<evidence type="ECO:0000256" key="4">
    <source>
        <dbReference type="SAM" id="Coils"/>
    </source>
</evidence>
<dbReference type="PANTHER" id="PTHR13168">
    <property type="entry name" value="ASSOCIATE OF C-MYC AMY-1"/>
    <property type="match status" value="1"/>
</dbReference>
<organism evidence="6 7">
    <name type="scientific">Merluccius polli</name>
    <name type="common">Benguela hake</name>
    <name type="synonym">Merluccius cadenati</name>
    <dbReference type="NCBI Taxonomy" id="89951"/>
    <lineage>
        <taxon>Eukaryota</taxon>
        <taxon>Metazoa</taxon>
        <taxon>Chordata</taxon>
        <taxon>Craniata</taxon>
        <taxon>Vertebrata</taxon>
        <taxon>Euteleostomi</taxon>
        <taxon>Actinopterygii</taxon>
        <taxon>Neopterygii</taxon>
        <taxon>Teleostei</taxon>
        <taxon>Neoteleostei</taxon>
        <taxon>Acanthomorphata</taxon>
        <taxon>Zeiogadaria</taxon>
        <taxon>Gadariae</taxon>
        <taxon>Gadiformes</taxon>
        <taxon>Gadoidei</taxon>
        <taxon>Merlucciidae</taxon>
        <taxon>Merluccius</taxon>
    </lineage>
</organism>
<comment type="similarity">
    <text evidence="2">Belongs to the AMY1 family.</text>
</comment>
<dbReference type="AlphaFoldDB" id="A0AA47P0E9"/>
<dbReference type="PANTHER" id="PTHR13168:SF0">
    <property type="entry name" value="C-MYC-BINDING PROTEIN"/>
    <property type="match status" value="1"/>
</dbReference>
<reference evidence="6" key="1">
    <citation type="journal article" date="2023" name="Front. Mar. Sci.">
        <title>A new Merluccius polli reference genome to investigate the effects of global change in West African waters.</title>
        <authorList>
            <person name="Mateo J.L."/>
            <person name="Blanco-Fernandez C."/>
            <person name="Garcia-Vazquez E."/>
            <person name="Machado-Schiaffino G."/>
        </authorList>
    </citation>
    <scope>NUCLEOTIDE SEQUENCE</scope>
    <source>
        <strain evidence="6">C29</strain>
        <tissue evidence="6">Fin</tissue>
    </source>
</reference>
<evidence type="ECO:0000256" key="2">
    <source>
        <dbReference type="ARBA" id="ARBA00009389"/>
    </source>
</evidence>
<protein>
    <submittedName>
        <fullName evidence="6">c-Myc-binding protein</fullName>
    </submittedName>
</protein>
<keyword evidence="7" id="KW-1185">Reference proteome</keyword>
<dbReference type="InterPro" id="IPR026060">
    <property type="entry name" value="AMY1"/>
</dbReference>
<comment type="caution">
    <text evidence="6">The sequence shown here is derived from an EMBL/GenBank/DDBJ whole genome shotgun (WGS) entry which is preliminary data.</text>
</comment>
<evidence type="ECO:0000313" key="6">
    <source>
        <dbReference type="EMBL" id="KAK0142492.1"/>
    </source>
</evidence>
<feature type="region of interest" description="Disordered" evidence="5">
    <location>
        <begin position="69"/>
        <end position="93"/>
    </location>
</feature>
<gene>
    <name evidence="6" type="primary">MYCBP_1</name>
    <name evidence="6" type="ORF">N1851_019586</name>
</gene>
<evidence type="ECO:0000256" key="5">
    <source>
        <dbReference type="SAM" id="MobiDB-lite"/>
    </source>
</evidence>
<evidence type="ECO:0000313" key="7">
    <source>
        <dbReference type="Proteomes" id="UP001174136"/>
    </source>
</evidence>
<evidence type="ECO:0000256" key="3">
    <source>
        <dbReference type="ARBA" id="ARBA00023242"/>
    </source>
</evidence>
<dbReference type="PRINTS" id="PR02028">
    <property type="entry name" value="CMYCBINDINGP"/>
</dbReference>
<evidence type="ECO:0000256" key="1">
    <source>
        <dbReference type="ARBA" id="ARBA00004123"/>
    </source>
</evidence>
<accession>A0AA47P0E9</accession>
<keyword evidence="4" id="KW-0175">Coiled coil</keyword>
<dbReference type="GO" id="GO:0005634">
    <property type="term" value="C:nucleus"/>
    <property type="evidence" value="ECO:0007669"/>
    <property type="project" value="UniProtKB-SubCell"/>
</dbReference>
<dbReference type="CDD" id="cd21937">
    <property type="entry name" value="ZIP_MycBP-like"/>
    <property type="match status" value="1"/>
</dbReference>
<proteinExistence type="inferred from homology"/>
<keyword evidence="3" id="KW-0539">Nucleus</keyword>
<name>A0AA47P0E9_MERPO</name>
<sequence length="411" mass="44404">MSSWFTKTPAALVPPRVDDTVSKVTAGTALQPAHGQTHDKVGVVSPVIVNNLRTVTVLSVFLSISASAVKPESTENNRAPRATKAPKLAPDEAMAVRVERSSGGAQRANMAIMAGKPSRALRVNSHHPLVSRAARGVSRVGGAAVVAGQVAARDLGEQVPEEEGPQEPALGLGIPRILGTLGTTGLLLLTPAGSGQAVTTVALGAGSASVWFTMATMATLRLTRRPYTTEKPKNIMVARHSIQSDQRVGVARALALLRGGGVDGVAVLHRHWLSIRIRNRNPRVANPSTAKVSMAHYRASESKREQFRRYLEKSGVLDELTNVLVALYEETDKPNNALEYPLCGLVFMHTVNFNELMESFTLWRSFIKQNLGPAGRDLADLEALREEMAELQQKYDLLVQENKELKQKVGK</sequence>
<dbReference type="Gene3D" id="6.10.250.1060">
    <property type="match status" value="1"/>
</dbReference>
<feature type="coiled-coil region" evidence="4">
    <location>
        <begin position="374"/>
        <end position="408"/>
    </location>
</feature>
<dbReference type="EMBL" id="JAOPHQ010003602">
    <property type="protein sequence ID" value="KAK0142492.1"/>
    <property type="molecule type" value="Genomic_DNA"/>
</dbReference>
<comment type="subcellular location">
    <subcellularLocation>
        <location evidence="1">Nucleus</location>
    </subcellularLocation>
</comment>
<dbReference type="GO" id="GO:0003713">
    <property type="term" value="F:transcription coactivator activity"/>
    <property type="evidence" value="ECO:0007669"/>
    <property type="project" value="InterPro"/>
</dbReference>
<dbReference type="Proteomes" id="UP001174136">
    <property type="component" value="Unassembled WGS sequence"/>
</dbReference>